<keyword evidence="1" id="KW-0472">Membrane</keyword>
<gene>
    <name evidence="2" type="ORF">OCV57_11650</name>
</gene>
<keyword evidence="3" id="KW-1185">Reference proteome</keyword>
<organism evidence="2 3">
    <name type="scientific">Hominimerdicola aceti</name>
    <dbReference type="NCBI Taxonomy" id="2981726"/>
    <lineage>
        <taxon>Bacteria</taxon>
        <taxon>Bacillati</taxon>
        <taxon>Bacillota</taxon>
        <taxon>Clostridia</taxon>
        <taxon>Eubacteriales</taxon>
        <taxon>Oscillospiraceae</taxon>
        <taxon>Hominimerdicola</taxon>
    </lineage>
</organism>
<dbReference type="Proteomes" id="UP001208131">
    <property type="component" value="Unassembled WGS sequence"/>
</dbReference>
<dbReference type="AlphaFoldDB" id="A0AAE3LIJ4"/>
<accession>A0AAE3LIJ4</accession>
<dbReference type="RefSeq" id="WP_267301691.1">
    <property type="nucleotide sequence ID" value="NZ_JAOQJZ010000013.1"/>
</dbReference>
<evidence type="ECO:0000313" key="3">
    <source>
        <dbReference type="Proteomes" id="UP001208131"/>
    </source>
</evidence>
<comment type="caution">
    <text evidence="2">The sequence shown here is derived from an EMBL/GenBank/DDBJ whole genome shotgun (WGS) entry which is preliminary data.</text>
</comment>
<dbReference type="EMBL" id="JAOQJZ010000013">
    <property type="protein sequence ID" value="MCU6706575.1"/>
    <property type="molecule type" value="Genomic_DNA"/>
</dbReference>
<name>A0AAE3LIJ4_9FIRM</name>
<evidence type="ECO:0000256" key="1">
    <source>
        <dbReference type="SAM" id="Phobius"/>
    </source>
</evidence>
<keyword evidence="1" id="KW-0812">Transmembrane</keyword>
<feature type="transmembrane region" description="Helical" evidence="1">
    <location>
        <begin position="250"/>
        <end position="271"/>
    </location>
</feature>
<evidence type="ECO:0000313" key="2">
    <source>
        <dbReference type="EMBL" id="MCU6706575.1"/>
    </source>
</evidence>
<proteinExistence type="predicted"/>
<reference evidence="2 3" key="1">
    <citation type="journal article" date="2021" name="ISME Commun">
        <title>Automated analysis of genomic sequences facilitates high-throughput and comprehensive description of bacteria.</title>
        <authorList>
            <person name="Hitch T.C.A."/>
        </authorList>
    </citation>
    <scope>NUCLEOTIDE SEQUENCE [LARGE SCALE GENOMIC DNA]</scope>
    <source>
        <strain evidence="2 3">Sanger_31</strain>
    </source>
</reference>
<keyword evidence="1" id="KW-1133">Transmembrane helix</keyword>
<protein>
    <submittedName>
        <fullName evidence="2">Uncharacterized protein</fullName>
    </submittedName>
</protein>
<sequence length="278" mass="30458">MKHGELIIRHTDSENVAEEVKYSDYLAALASPGADTAIQLFEEGDYEVHLDYAITDYDGWDSTTYYQTSFKFKIRNANCMVYIFDSKSGTELNNGDVTENGFRIDAAKSSYPKLQVKKEILNNTENGLVEDTRFNGVASDGETFTDEGIYTIKAFNRYDDKLEPAVKTIYVGSNNILTAYTKNLNSSKHYEISELNALVDKGYTITDDGDIIEPVVETTTADITTSSPEATSDAANSTTASVKKNESKSVLLIVGGGIGVVALGGIIATVLRKKKNDE</sequence>